<keyword evidence="6 7" id="KW-0472">Membrane</keyword>
<gene>
    <name evidence="9" type="ORF">THFILI_11635</name>
</gene>
<evidence type="ECO:0000256" key="7">
    <source>
        <dbReference type="SAM" id="Phobius"/>
    </source>
</evidence>
<dbReference type="RefSeq" id="WP_038066628.1">
    <property type="nucleotide sequence ID" value="NZ_JPSL02000040.1"/>
</dbReference>
<dbReference type="Pfam" id="PF06808">
    <property type="entry name" value="DctM"/>
    <property type="match status" value="1"/>
</dbReference>
<feature type="transmembrane region" description="Helical" evidence="7">
    <location>
        <begin position="426"/>
        <end position="453"/>
    </location>
</feature>
<keyword evidence="2" id="KW-1003">Cell membrane</keyword>
<keyword evidence="3" id="KW-0997">Cell inner membrane</keyword>
<evidence type="ECO:0000313" key="9">
    <source>
        <dbReference type="EMBL" id="KGQ21205.2"/>
    </source>
</evidence>
<evidence type="ECO:0000256" key="3">
    <source>
        <dbReference type="ARBA" id="ARBA00022519"/>
    </source>
</evidence>
<dbReference type="PANTHER" id="PTHR33362:SF7">
    <property type="entry name" value="SLL1103 PROTEIN"/>
    <property type="match status" value="1"/>
</dbReference>
<feature type="transmembrane region" description="Helical" evidence="7">
    <location>
        <begin position="66"/>
        <end position="85"/>
    </location>
</feature>
<feature type="transmembrane region" description="Helical" evidence="7">
    <location>
        <begin position="182"/>
        <end position="205"/>
    </location>
</feature>
<evidence type="ECO:0000256" key="1">
    <source>
        <dbReference type="ARBA" id="ARBA00004429"/>
    </source>
</evidence>
<proteinExistence type="predicted"/>
<comment type="subcellular location">
    <subcellularLocation>
        <location evidence="1">Cell inner membrane</location>
        <topology evidence="1">Multi-pass membrane protein</topology>
    </subcellularLocation>
</comment>
<dbReference type="PANTHER" id="PTHR33362">
    <property type="entry name" value="SIALIC ACID TRAP TRANSPORTER PERMEASE PROTEIN SIAT-RELATED"/>
    <property type="match status" value="1"/>
</dbReference>
<accession>A0A0A2WSE7</accession>
<feature type="transmembrane region" description="Helical" evidence="7">
    <location>
        <begin position="465"/>
        <end position="486"/>
    </location>
</feature>
<dbReference type="GO" id="GO:0022857">
    <property type="term" value="F:transmembrane transporter activity"/>
    <property type="evidence" value="ECO:0007669"/>
    <property type="project" value="TreeGrafter"/>
</dbReference>
<feature type="transmembrane region" description="Helical" evidence="7">
    <location>
        <begin position="146"/>
        <end position="170"/>
    </location>
</feature>
<dbReference type="InterPro" id="IPR010656">
    <property type="entry name" value="DctM"/>
</dbReference>
<evidence type="ECO:0000256" key="2">
    <source>
        <dbReference type="ARBA" id="ARBA00022475"/>
    </source>
</evidence>
<sequence length="500" mass="53495">MDLHALMPPLMFLALVAFLLSGYPVAFALGAVGMVFGFLGIALDLFPPALLQAMPDRIFGIMSNQLLLAIPFFTLMGILLEKSGLAEDLLDTMGRLFGPLRGGLALSVVFVGAILAATTGVVAASVMAMGLISLPVMLKYGYNPRFASGVILGSATLAQIIPPSVVLIVLSDQLGVSVGDMYKAALIPSLATVALYFLYVVYVALVHPHWAPALPKEARPEAGKEAGAAFALLSYLLVGVGAWRLGGFLHLPGWLEGLEVLLALFLWTLFLLPWIRKNPLLKRALLSMVPPLVLIFLVLGTVLIGLATPTEAGAMGVVGALVLAALNRRLSFRVLYQAMEGTAKLTAFVVFILIGSTLFSLVFRGVDGDLWVEGFFTGLPGGEVGFILFVMLLVFLLGFFIDFFEIAFIALPLLAIGAEALGIDKLWFGLLVGVNLQTSFLTPPFGFALFYLRNVAPKEVKTADIYLGGVPFIALQLVVLVLVYFLREPILNLVYSGFGG</sequence>
<feature type="transmembrane region" description="Helical" evidence="7">
    <location>
        <begin position="226"/>
        <end position="245"/>
    </location>
</feature>
<reference evidence="9 10" key="1">
    <citation type="journal article" date="2015" name="Genome Announc.">
        <title>Draft Genome Sequence of the Thermophile Thermus filiformis ATCC 43280, Producer of Carotenoid-(Di)glucoside-Branched Fatty Acid (Di)esters and Source of Hyperthermostable Enzymes of Biotechnological Interest.</title>
        <authorList>
            <person name="Mandelli F."/>
            <person name="Oliveira Ramires B."/>
            <person name="Couger M.B."/>
            <person name="Paixao D.A."/>
            <person name="Camilo C.M."/>
            <person name="Polikarpov I."/>
            <person name="Prade R."/>
            <person name="Riano-Pachon D.M."/>
            <person name="Squina F.M."/>
        </authorList>
    </citation>
    <scope>NUCLEOTIDE SEQUENCE [LARGE SCALE GENOMIC DNA]</scope>
    <source>
        <strain evidence="9 10">ATCC 43280</strain>
    </source>
</reference>
<evidence type="ECO:0000313" key="10">
    <source>
        <dbReference type="Proteomes" id="UP000030364"/>
    </source>
</evidence>
<name>A0A0A2WSE7_THEFI</name>
<comment type="caution">
    <text evidence="9">The sequence shown here is derived from an EMBL/GenBank/DDBJ whole genome shotgun (WGS) entry which is preliminary data.</text>
</comment>
<evidence type="ECO:0000256" key="4">
    <source>
        <dbReference type="ARBA" id="ARBA00022692"/>
    </source>
</evidence>
<feature type="domain" description="TRAP C4-dicarboxylate transport system permease DctM subunit" evidence="8">
    <location>
        <begin position="13"/>
        <end position="486"/>
    </location>
</feature>
<dbReference type="GO" id="GO:0005886">
    <property type="term" value="C:plasma membrane"/>
    <property type="evidence" value="ECO:0007669"/>
    <property type="project" value="UniProtKB-SubCell"/>
</dbReference>
<dbReference type="EMBL" id="JPSL02000040">
    <property type="protein sequence ID" value="KGQ21205.2"/>
    <property type="molecule type" value="Genomic_DNA"/>
</dbReference>
<feature type="transmembrane region" description="Helical" evidence="7">
    <location>
        <begin position="12"/>
        <end position="45"/>
    </location>
</feature>
<keyword evidence="10" id="KW-1185">Reference proteome</keyword>
<organism evidence="9 10">
    <name type="scientific">Thermus filiformis</name>
    <dbReference type="NCBI Taxonomy" id="276"/>
    <lineage>
        <taxon>Bacteria</taxon>
        <taxon>Thermotogati</taxon>
        <taxon>Deinococcota</taxon>
        <taxon>Deinococci</taxon>
        <taxon>Thermales</taxon>
        <taxon>Thermaceae</taxon>
        <taxon>Thermus</taxon>
    </lineage>
</organism>
<evidence type="ECO:0000259" key="8">
    <source>
        <dbReference type="Pfam" id="PF06808"/>
    </source>
</evidence>
<protein>
    <submittedName>
        <fullName evidence="9">C4-dicarboxylate ABC transporter</fullName>
    </submittedName>
</protein>
<dbReference type="Proteomes" id="UP000030364">
    <property type="component" value="Unassembled WGS sequence"/>
</dbReference>
<feature type="transmembrane region" description="Helical" evidence="7">
    <location>
        <begin position="312"/>
        <end position="330"/>
    </location>
</feature>
<evidence type="ECO:0000256" key="6">
    <source>
        <dbReference type="ARBA" id="ARBA00023136"/>
    </source>
</evidence>
<keyword evidence="4 7" id="KW-0812">Transmembrane</keyword>
<feature type="transmembrane region" description="Helical" evidence="7">
    <location>
        <begin position="284"/>
        <end position="306"/>
    </location>
</feature>
<dbReference type="AlphaFoldDB" id="A0A0A2WSE7"/>
<dbReference type="STRING" id="276.THFILI_11635"/>
<keyword evidence="5 7" id="KW-1133">Transmembrane helix</keyword>
<feature type="transmembrane region" description="Helical" evidence="7">
    <location>
        <begin position="342"/>
        <end position="366"/>
    </location>
</feature>
<dbReference type="OrthoDB" id="9785600at2"/>
<feature type="transmembrane region" description="Helical" evidence="7">
    <location>
        <begin position="105"/>
        <end position="134"/>
    </location>
</feature>
<feature type="transmembrane region" description="Helical" evidence="7">
    <location>
        <begin position="386"/>
        <end position="414"/>
    </location>
</feature>
<evidence type="ECO:0000256" key="5">
    <source>
        <dbReference type="ARBA" id="ARBA00022989"/>
    </source>
</evidence>
<feature type="transmembrane region" description="Helical" evidence="7">
    <location>
        <begin position="251"/>
        <end position="272"/>
    </location>
</feature>
<dbReference type="InterPro" id="IPR004681">
    <property type="entry name" value="TRAP_DctM"/>
</dbReference>